<gene>
    <name evidence="2" type="ORF">FNH04_03165</name>
</gene>
<reference evidence="2 3" key="1">
    <citation type="submission" date="2019-07" db="EMBL/GenBank/DDBJ databases">
        <title>New species of Amycolatopsis and Streptomyces.</title>
        <authorList>
            <person name="Duangmal K."/>
            <person name="Teo W.F.A."/>
            <person name="Lipun K."/>
        </authorList>
    </citation>
    <scope>NUCLEOTIDE SEQUENCE [LARGE SCALE GENOMIC DNA]</scope>
    <source>
        <strain evidence="2 3">TISTR 2346</strain>
    </source>
</reference>
<evidence type="ECO:0000256" key="1">
    <source>
        <dbReference type="SAM" id="MobiDB-lite"/>
    </source>
</evidence>
<dbReference type="AlphaFoldDB" id="A0A5N8VY03"/>
<evidence type="ECO:0000313" key="2">
    <source>
        <dbReference type="EMBL" id="MPY38974.1"/>
    </source>
</evidence>
<feature type="region of interest" description="Disordered" evidence="1">
    <location>
        <begin position="1"/>
        <end position="23"/>
    </location>
</feature>
<comment type="caution">
    <text evidence="2">The sequence shown here is derived from an EMBL/GenBank/DDBJ whole genome shotgun (WGS) entry which is preliminary data.</text>
</comment>
<accession>A0A5N8VY03</accession>
<dbReference type="InterPro" id="IPR023375">
    <property type="entry name" value="ADC_dom_sf"/>
</dbReference>
<feature type="compositionally biased region" description="Basic and acidic residues" evidence="1">
    <location>
        <begin position="1"/>
        <end position="14"/>
    </location>
</feature>
<dbReference type="Proteomes" id="UP000326979">
    <property type="component" value="Unassembled WGS sequence"/>
</dbReference>
<dbReference type="PANTHER" id="PTHR40518:SF1">
    <property type="entry name" value="ACETOACETATE DECARBOXYLASE"/>
    <property type="match status" value="1"/>
</dbReference>
<dbReference type="GO" id="GO:0016829">
    <property type="term" value="F:lyase activity"/>
    <property type="evidence" value="ECO:0007669"/>
    <property type="project" value="InterPro"/>
</dbReference>
<evidence type="ECO:0000313" key="3">
    <source>
        <dbReference type="Proteomes" id="UP000326979"/>
    </source>
</evidence>
<dbReference type="PANTHER" id="PTHR40518">
    <property type="entry name" value="ACETOACETATE DECARBOXYLASE"/>
    <property type="match status" value="1"/>
</dbReference>
<keyword evidence="3" id="KW-1185">Reference proteome</keyword>
<sequence length="235" mass="26055">MQEEFMTHPEHRPGPSDTPGTAYPPAPWVLRGDMFGVLLRMAPGSVPAELLPEHIRVRRRDGSVLAAVVWVDYRRGSVLEYRELMVTAMTRLTLPLTGTVLRIWVETEPSMEGGRALWRIPKELAGFSFQQHGGTGFAGSIAVGGTELASYRFTPRFTVPGRWPSNLIIRQDCGPGLRRTVCAMRGRLQVGRGELVVPEDSELAFLNSGSVITHMAIRDFDARFGVRSTDLPADR</sequence>
<name>A0A5N8VY03_9ACTN</name>
<dbReference type="EMBL" id="VJZE01000009">
    <property type="protein sequence ID" value="MPY38974.1"/>
    <property type="molecule type" value="Genomic_DNA"/>
</dbReference>
<evidence type="ECO:0008006" key="4">
    <source>
        <dbReference type="Google" id="ProtNLM"/>
    </source>
</evidence>
<dbReference type="InterPro" id="IPR010451">
    <property type="entry name" value="Acetoacetate_decarboxylase"/>
</dbReference>
<proteinExistence type="predicted"/>
<dbReference type="Gene3D" id="2.40.400.10">
    <property type="entry name" value="Acetoacetate decarboxylase-like"/>
    <property type="match status" value="1"/>
</dbReference>
<dbReference type="Pfam" id="PF06314">
    <property type="entry name" value="ADC"/>
    <property type="match status" value="1"/>
</dbReference>
<protein>
    <recommendedName>
        <fullName evidence="4">Acetoacetate decarboxylase</fullName>
    </recommendedName>
</protein>
<organism evidence="2 3">
    <name type="scientific">Streptomyces phyllanthi</name>
    <dbReference type="NCBI Taxonomy" id="1803180"/>
    <lineage>
        <taxon>Bacteria</taxon>
        <taxon>Bacillati</taxon>
        <taxon>Actinomycetota</taxon>
        <taxon>Actinomycetes</taxon>
        <taxon>Kitasatosporales</taxon>
        <taxon>Streptomycetaceae</taxon>
        <taxon>Streptomyces</taxon>
    </lineage>
</organism>
<dbReference type="OrthoDB" id="834556at2"/>
<dbReference type="SUPFAM" id="SSF160104">
    <property type="entry name" value="Acetoacetate decarboxylase-like"/>
    <property type="match status" value="1"/>
</dbReference>